<comment type="caution">
    <text evidence="7">The sequence shown here is derived from an EMBL/GenBank/DDBJ whole genome shotgun (WGS) entry which is preliminary data.</text>
</comment>
<comment type="similarity">
    <text evidence="1 4">Belongs to the HSP15 family.</text>
</comment>
<reference evidence="7 8" key="1">
    <citation type="submission" date="2019-03" db="EMBL/GenBank/DDBJ databases">
        <title>Genomic Encyclopedia of Type Strains, Phase IV (KMG-IV): sequencing the most valuable type-strain genomes for metagenomic binning, comparative biology and taxonomic classification.</title>
        <authorList>
            <person name="Goeker M."/>
        </authorList>
    </citation>
    <scope>NUCLEOTIDE SEQUENCE [LARGE SCALE GENOMIC DNA]</scope>
    <source>
        <strain evidence="7 8">DSM 203</strain>
    </source>
</reference>
<feature type="compositionally biased region" description="Basic residues" evidence="5">
    <location>
        <begin position="114"/>
        <end position="127"/>
    </location>
</feature>
<name>A0A4R4AAP0_MARGR</name>
<dbReference type="EMBL" id="SMDC01000006">
    <property type="protein sequence ID" value="TCW35626.1"/>
    <property type="molecule type" value="Genomic_DNA"/>
</dbReference>
<evidence type="ECO:0000256" key="1">
    <source>
        <dbReference type="ARBA" id="ARBA00008396"/>
    </source>
</evidence>
<dbReference type="Proteomes" id="UP000295247">
    <property type="component" value="Unassembled WGS sequence"/>
</dbReference>
<feature type="domain" description="RNA-binding S4" evidence="6">
    <location>
        <begin position="12"/>
        <end position="73"/>
    </location>
</feature>
<dbReference type="GO" id="GO:0034605">
    <property type="term" value="P:cellular response to heat"/>
    <property type="evidence" value="ECO:0007669"/>
    <property type="project" value="InterPro"/>
</dbReference>
<dbReference type="PROSITE" id="PS50889">
    <property type="entry name" value="S4"/>
    <property type="match status" value="1"/>
</dbReference>
<proteinExistence type="inferred from homology"/>
<evidence type="ECO:0000313" key="7">
    <source>
        <dbReference type="EMBL" id="TCW35626.1"/>
    </source>
</evidence>
<dbReference type="CDD" id="cd00165">
    <property type="entry name" value="S4"/>
    <property type="match status" value="1"/>
</dbReference>
<evidence type="ECO:0000259" key="6">
    <source>
        <dbReference type="SMART" id="SM00363"/>
    </source>
</evidence>
<dbReference type="GO" id="GO:0003727">
    <property type="term" value="F:single-stranded RNA binding"/>
    <property type="evidence" value="ECO:0007669"/>
    <property type="project" value="InterPro"/>
</dbReference>
<dbReference type="RefSeq" id="WP_132229806.1">
    <property type="nucleotide sequence ID" value="NZ_NRRH01000009.1"/>
</dbReference>
<dbReference type="InterPro" id="IPR036986">
    <property type="entry name" value="S4_RNA-bd_sf"/>
</dbReference>
<gene>
    <name evidence="7" type="ORF">EDC29_106194</name>
</gene>
<organism evidence="7 8">
    <name type="scientific">Marichromatium gracile</name>
    <name type="common">Chromatium gracile</name>
    <dbReference type="NCBI Taxonomy" id="1048"/>
    <lineage>
        <taxon>Bacteria</taxon>
        <taxon>Pseudomonadati</taxon>
        <taxon>Pseudomonadota</taxon>
        <taxon>Gammaproteobacteria</taxon>
        <taxon>Chromatiales</taxon>
        <taxon>Chromatiaceae</taxon>
        <taxon>Marichromatium</taxon>
    </lineage>
</organism>
<feature type="compositionally biased region" description="Basic and acidic residues" evidence="5">
    <location>
        <begin position="128"/>
        <end position="137"/>
    </location>
</feature>
<dbReference type="SUPFAM" id="SSF55174">
    <property type="entry name" value="Alpha-L RNA-binding motif"/>
    <property type="match status" value="1"/>
</dbReference>
<keyword evidence="3 4" id="KW-0238">DNA-binding</keyword>
<evidence type="ECO:0000256" key="2">
    <source>
        <dbReference type="ARBA" id="ARBA00022884"/>
    </source>
</evidence>
<feature type="compositionally biased region" description="Basic and acidic residues" evidence="5">
    <location>
        <begin position="101"/>
        <end position="113"/>
    </location>
</feature>
<sequence length="137" mass="15906">MSAGDARALDSLRLDKWLWAARFFKTRQLAVEAINGGKVHVEGQRAKPGRTIRPGNRLEIHKGTLTWEIEVVAIDRQRRGATEAATLYVEDEASRLRRQALVHERRERGEIHDRRGRPTKRDRRQIHRFTDPSHGQE</sequence>
<dbReference type="InterPro" id="IPR002942">
    <property type="entry name" value="S4_RNA-bd"/>
</dbReference>
<evidence type="ECO:0000256" key="4">
    <source>
        <dbReference type="PIRNR" id="PIRNR016821"/>
    </source>
</evidence>
<keyword evidence="2 4" id="KW-0694">RNA-binding</keyword>
<evidence type="ECO:0000313" key="8">
    <source>
        <dbReference type="Proteomes" id="UP000295247"/>
    </source>
</evidence>
<dbReference type="Pfam" id="PF01479">
    <property type="entry name" value="S4"/>
    <property type="match status" value="1"/>
</dbReference>
<keyword evidence="7" id="KW-0346">Stress response</keyword>
<dbReference type="PIRSF" id="PIRSF016821">
    <property type="entry name" value="HSP15"/>
    <property type="match status" value="1"/>
</dbReference>
<dbReference type="GO" id="GO:0043023">
    <property type="term" value="F:ribosomal large subunit binding"/>
    <property type="evidence" value="ECO:0007669"/>
    <property type="project" value="InterPro"/>
</dbReference>
<dbReference type="InterPro" id="IPR025708">
    <property type="entry name" value="HSP15"/>
</dbReference>
<protein>
    <recommendedName>
        <fullName evidence="4">Heat shock protein 15</fullName>
    </recommendedName>
</protein>
<feature type="region of interest" description="Disordered" evidence="5">
    <location>
        <begin position="100"/>
        <end position="137"/>
    </location>
</feature>
<dbReference type="AlphaFoldDB" id="A0A4R4AAP0"/>
<dbReference type="SMART" id="SM00363">
    <property type="entry name" value="S4"/>
    <property type="match status" value="1"/>
</dbReference>
<dbReference type="GO" id="GO:0003677">
    <property type="term" value="F:DNA binding"/>
    <property type="evidence" value="ECO:0007669"/>
    <property type="project" value="UniProtKB-KW"/>
</dbReference>
<evidence type="ECO:0000256" key="5">
    <source>
        <dbReference type="SAM" id="MobiDB-lite"/>
    </source>
</evidence>
<evidence type="ECO:0000256" key="3">
    <source>
        <dbReference type="ARBA" id="ARBA00023125"/>
    </source>
</evidence>
<dbReference type="Gene3D" id="3.10.290.10">
    <property type="entry name" value="RNA-binding S4 domain"/>
    <property type="match status" value="1"/>
</dbReference>
<accession>A0A4R4AAP0</accession>